<reference evidence="2" key="3">
    <citation type="submission" date="2015-06" db="UniProtKB">
        <authorList>
            <consortium name="EnsemblMetazoa"/>
        </authorList>
    </citation>
    <scope>IDENTIFICATION</scope>
</reference>
<dbReference type="Proteomes" id="UP000014760">
    <property type="component" value="Unassembled WGS sequence"/>
</dbReference>
<reference evidence="3" key="1">
    <citation type="submission" date="2012-12" db="EMBL/GenBank/DDBJ databases">
        <authorList>
            <person name="Hellsten U."/>
            <person name="Grimwood J."/>
            <person name="Chapman J.A."/>
            <person name="Shapiro H."/>
            <person name="Aerts A."/>
            <person name="Otillar R.P."/>
            <person name="Terry A.Y."/>
            <person name="Boore J.L."/>
            <person name="Simakov O."/>
            <person name="Marletaz F."/>
            <person name="Cho S.-J."/>
            <person name="Edsinger-Gonzales E."/>
            <person name="Havlak P."/>
            <person name="Kuo D.-H."/>
            <person name="Larsson T."/>
            <person name="Lv J."/>
            <person name="Arendt D."/>
            <person name="Savage R."/>
            <person name="Osoegawa K."/>
            <person name="de Jong P."/>
            <person name="Lindberg D.R."/>
            <person name="Seaver E.C."/>
            <person name="Weisblat D.A."/>
            <person name="Putnam N.H."/>
            <person name="Grigoriev I.V."/>
            <person name="Rokhsar D.S."/>
        </authorList>
    </citation>
    <scope>NUCLEOTIDE SEQUENCE</scope>
    <source>
        <strain evidence="3">I ESC-2004</strain>
    </source>
</reference>
<keyword evidence="3" id="KW-1185">Reference proteome</keyword>
<name>R7UE91_CAPTE</name>
<dbReference type="EMBL" id="AMQN01044834">
    <property type="status" value="NOT_ANNOTATED_CDS"/>
    <property type="molecule type" value="Genomic_DNA"/>
</dbReference>
<dbReference type="OrthoDB" id="7382669at2759"/>
<proteinExistence type="predicted"/>
<evidence type="ECO:0000313" key="3">
    <source>
        <dbReference type="Proteomes" id="UP000014760"/>
    </source>
</evidence>
<evidence type="ECO:0000313" key="1">
    <source>
        <dbReference type="EMBL" id="ELU04401.1"/>
    </source>
</evidence>
<reference evidence="1 3" key="2">
    <citation type="journal article" date="2013" name="Nature">
        <title>Insights into bilaterian evolution from three spiralian genomes.</title>
        <authorList>
            <person name="Simakov O."/>
            <person name="Marletaz F."/>
            <person name="Cho S.J."/>
            <person name="Edsinger-Gonzales E."/>
            <person name="Havlak P."/>
            <person name="Hellsten U."/>
            <person name="Kuo D.H."/>
            <person name="Larsson T."/>
            <person name="Lv J."/>
            <person name="Arendt D."/>
            <person name="Savage R."/>
            <person name="Osoegawa K."/>
            <person name="de Jong P."/>
            <person name="Grimwood J."/>
            <person name="Chapman J.A."/>
            <person name="Shapiro H."/>
            <person name="Aerts A."/>
            <person name="Otillar R.P."/>
            <person name="Terry A.Y."/>
            <person name="Boore J.L."/>
            <person name="Grigoriev I.V."/>
            <person name="Lindberg D.R."/>
            <person name="Seaver E.C."/>
            <person name="Weisblat D.A."/>
            <person name="Putnam N.H."/>
            <person name="Rokhsar D.S."/>
        </authorList>
    </citation>
    <scope>NUCLEOTIDE SEQUENCE</scope>
    <source>
        <strain evidence="1 3">I ESC-2004</strain>
    </source>
</reference>
<sequence length="109" mass="12746">MQKRGKIRELRGTLMVEIDGAKVCMMVRGDSLLVRASANVAWRYDADERNCVCGEEETEKHVLFECPLYERHRIEWNRVWKMEKGQEDPMNGVLGFEVLPEMDCLILRS</sequence>
<protein>
    <submittedName>
        <fullName evidence="1 2">Uncharacterized protein</fullName>
    </submittedName>
</protein>
<feature type="non-terminal residue" evidence="1">
    <location>
        <position position="109"/>
    </location>
</feature>
<dbReference type="AlphaFoldDB" id="R7UE91"/>
<accession>R7UE91</accession>
<evidence type="ECO:0000313" key="2">
    <source>
        <dbReference type="EnsemblMetazoa" id="CapteP218714"/>
    </source>
</evidence>
<dbReference type="EMBL" id="KB302357">
    <property type="protein sequence ID" value="ELU04401.1"/>
    <property type="molecule type" value="Genomic_DNA"/>
</dbReference>
<dbReference type="EnsemblMetazoa" id="CapteT218714">
    <property type="protein sequence ID" value="CapteP218714"/>
    <property type="gene ID" value="CapteG218714"/>
</dbReference>
<organism evidence="1">
    <name type="scientific">Capitella teleta</name>
    <name type="common">Polychaete worm</name>
    <dbReference type="NCBI Taxonomy" id="283909"/>
    <lineage>
        <taxon>Eukaryota</taxon>
        <taxon>Metazoa</taxon>
        <taxon>Spiralia</taxon>
        <taxon>Lophotrochozoa</taxon>
        <taxon>Annelida</taxon>
        <taxon>Polychaeta</taxon>
        <taxon>Sedentaria</taxon>
        <taxon>Scolecida</taxon>
        <taxon>Capitellidae</taxon>
        <taxon>Capitella</taxon>
    </lineage>
</organism>
<dbReference type="HOGENOM" id="CLU_2313087_0_0_1"/>
<gene>
    <name evidence="1" type="ORF">CAPTEDRAFT_218714</name>
</gene>